<name>A0A645I7N6_9ZZZZ</name>
<evidence type="ECO:0000256" key="1">
    <source>
        <dbReference type="SAM" id="Phobius"/>
    </source>
</evidence>
<accession>A0A645I7N6</accession>
<reference evidence="2" key="1">
    <citation type="submission" date="2019-08" db="EMBL/GenBank/DDBJ databases">
        <authorList>
            <person name="Kucharzyk K."/>
            <person name="Murdoch R.W."/>
            <person name="Higgins S."/>
            <person name="Loffler F."/>
        </authorList>
    </citation>
    <scope>NUCLEOTIDE SEQUENCE</scope>
</reference>
<keyword evidence="1" id="KW-0812">Transmembrane</keyword>
<protein>
    <submittedName>
        <fullName evidence="2">Uncharacterized protein</fullName>
    </submittedName>
</protein>
<dbReference type="AlphaFoldDB" id="A0A645I7N6"/>
<dbReference type="EMBL" id="VSSQ01107731">
    <property type="protein sequence ID" value="MPN46782.1"/>
    <property type="molecule type" value="Genomic_DNA"/>
</dbReference>
<organism evidence="2">
    <name type="scientific">bioreactor metagenome</name>
    <dbReference type="NCBI Taxonomy" id="1076179"/>
    <lineage>
        <taxon>unclassified sequences</taxon>
        <taxon>metagenomes</taxon>
        <taxon>ecological metagenomes</taxon>
    </lineage>
</organism>
<proteinExistence type="predicted"/>
<comment type="caution">
    <text evidence="2">The sequence shown here is derived from an EMBL/GenBank/DDBJ whole genome shotgun (WGS) entry which is preliminary data.</text>
</comment>
<keyword evidence="1" id="KW-1133">Transmembrane helix</keyword>
<evidence type="ECO:0000313" key="2">
    <source>
        <dbReference type="EMBL" id="MPN46782.1"/>
    </source>
</evidence>
<feature type="transmembrane region" description="Helical" evidence="1">
    <location>
        <begin position="50"/>
        <end position="68"/>
    </location>
</feature>
<keyword evidence="1" id="KW-0472">Membrane</keyword>
<gene>
    <name evidence="2" type="ORF">SDC9_194380</name>
</gene>
<sequence>MITENAAALKVFNNGRTMEVISYVIGYPSAFIFGYDLGTRLGGGTGNNTVLLASGIGTAVGLIFGIAAENNYKKSVIIYNSRQKEATSQLSFGLTESGGLGFVYRL</sequence>
<feature type="transmembrane region" description="Helical" evidence="1">
    <location>
        <begin position="20"/>
        <end position="38"/>
    </location>
</feature>